<evidence type="ECO:0000313" key="1">
    <source>
        <dbReference type="EMBL" id="PNS10167.1"/>
    </source>
</evidence>
<dbReference type="AlphaFoldDB" id="A0A2K1Q5B7"/>
<dbReference type="RefSeq" id="WP_103061280.1">
    <property type="nucleotide sequence ID" value="NZ_BSOF01000012.1"/>
</dbReference>
<protein>
    <submittedName>
        <fullName evidence="1">Uncharacterized protein</fullName>
    </submittedName>
</protein>
<dbReference type="Proteomes" id="UP000236345">
    <property type="component" value="Unassembled WGS sequence"/>
</dbReference>
<dbReference type="EMBL" id="NWUO01000021">
    <property type="protein sequence ID" value="PNS10167.1"/>
    <property type="molecule type" value="Genomic_DNA"/>
</dbReference>
<organism evidence="1 2">
    <name type="scientific">Mixta theicola</name>
    <dbReference type="NCBI Taxonomy" id="1458355"/>
    <lineage>
        <taxon>Bacteria</taxon>
        <taxon>Pseudomonadati</taxon>
        <taxon>Pseudomonadota</taxon>
        <taxon>Gammaproteobacteria</taxon>
        <taxon>Enterobacterales</taxon>
        <taxon>Erwiniaceae</taxon>
        <taxon>Mixta</taxon>
    </lineage>
</organism>
<evidence type="ECO:0000313" key="2">
    <source>
        <dbReference type="Proteomes" id="UP000236345"/>
    </source>
</evidence>
<gene>
    <name evidence="1" type="ORF">COO59_19070</name>
</gene>
<comment type="caution">
    <text evidence="1">The sequence shown here is derived from an EMBL/GenBank/DDBJ whole genome shotgun (WGS) entry which is preliminary data.</text>
</comment>
<proteinExistence type="predicted"/>
<keyword evidence="2" id="KW-1185">Reference proteome</keyword>
<accession>A0A2K1Q5B7</accession>
<dbReference type="OrthoDB" id="6540862at2"/>
<reference evidence="2" key="1">
    <citation type="submission" date="2017-09" db="EMBL/GenBank/DDBJ databases">
        <authorList>
            <person name="Palmer M."/>
            <person name="Steenkamp E.T."/>
            <person name="Coetzee M.P."/>
            <person name="Avontuur J.R."/>
            <person name="Van Zyl E."/>
            <person name="Chan W.-Y."/>
            <person name="Blom J."/>
            <person name="Venter S.N."/>
        </authorList>
    </citation>
    <scope>NUCLEOTIDE SEQUENCE [LARGE SCALE GENOMIC DNA]</scope>
    <source>
        <strain evidence="2">QC88-366</strain>
    </source>
</reference>
<name>A0A2K1Q5B7_9GAMM</name>
<sequence>MTPISVPPQHVTYTVKQSGWISPSQWHSFTLAVTEAFWLLPVHLRPCSPGDGTRLERASMMFTHPEAFEFVGKDEGNYIARSVMFTLDMSPDLRIETEGQPIDFFTRIALMMLYHHCSGCFEITSSAGGVSWALPVRWAIRHQLIADSDTPQPFSTEGFITGAADELLIRSVSGGERPFTTADWGLISELEFALEELKAGKR</sequence>